<proteinExistence type="predicted"/>
<organism evidence="1">
    <name type="scientific">sediment metagenome</name>
    <dbReference type="NCBI Taxonomy" id="749907"/>
    <lineage>
        <taxon>unclassified sequences</taxon>
        <taxon>metagenomes</taxon>
        <taxon>ecological metagenomes</taxon>
    </lineage>
</organism>
<name>D9PHH5_9ZZZZ</name>
<reference evidence="1" key="1">
    <citation type="submission" date="2010-07" db="EMBL/GenBank/DDBJ databases">
        <authorList>
            <consortium name="CONSOLIDER consortium CSD2007-00005"/>
            <person name="Guazzaroni M.-E."/>
            <person name="Richter M."/>
            <person name="Garcia-Salamanca A."/>
            <person name="Yarza P."/>
            <person name="Ferrer M."/>
        </authorList>
    </citation>
    <scope>NUCLEOTIDE SEQUENCE</scope>
</reference>
<reference evidence="1" key="2">
    <citation type="journal article" date="2011" name="Microb. Ecol.">
        <title>Taxonomic and Functional Metagenomic Profiling of the Microbial Community in the Anoxic Sediment of a Sub-saline Shallow Lake (Laguna de Carrizo, Central Spain).</title>
        <authorList>
            <person name="Ferrer M."/>
            <person name="Guazzaroni M.E."/>
            <person name="Richter M."/>
            <person name="Garcia-Salamanca A."/>
            <person name="Yarza P."/>
            <person name="Suarez-Suarez A."/>
            <person name="Solano J."/>
            <person name="Alcaide M."/>
            <person name="van Dillewijn P."/>
            <person name="Molina-Henares M.A."/>
            <person name="Lopez-Cortes N."/>
            <person name="Al-Ramahi Y."/>
            <person name="Guerrero C."/>
            <person name="Acosta A."/>
            <person name="de Eugenio L.I."/>
            <person name="Martinez V."/>
            <person name="Marques S."/>
            <person name="Rojo F."/>
            <person name="Santero E."/>
            <person name="Genilloud O."/>
            <person name="Perez-Perez J."/>
            <person name="Rossello-Mora R."/>
            <person name="Ramos J.L."/>
        </authorList>
    </citation>
    <scope>NUCLEOTIDE SEQUENCE</scope>
</reference>
<accession>D9PHH5</accession>
<sequence>MNFNIVIIKNSLYQKGLTDQFYRGALFMGVMTAIRYDQKFKTFYERLKTNGKQTTQAQIAVMRKMILVAHSLYKNETQYIKKVEIQKENR</sequence>
<dbReference type="AlphaFoldDB" id="D9PHH5"/>
<protein>
    <submittedName>
        <fullName evidence="1">Transposase, IS116/IS110/IS902 family</fullName>
    </submittedName>
</protein>
<comment type="caution">
    <text evidence="1">The sequence shown here is derived from an EMBL/GenBank/DDBJ whole genome shotgun (WGS) entry which is preliminary data.</text>
</comment>
<gene>
    <name evidence="1" type="ORF">LDC_0975</name>
</gene>
<evidence type="ECO:0000313" key="1">
    <source>
        <dbReference type="EMBL" id="EFK96975.1"/>
    </source>
</evidence>
<dbReference type="EMBL" id="ADZX01000372">
    <property type="protein sequence ID" value="EFK96975.1"/>
    <property type="molecule type" value="Genomic_DNA"/>
</dbReference>